<dbReference type="SUPFAM" id="SSF53335">
    <property type="entry name" value="S-adenosyl-L-methionine-dependent methyltransferases"/>
    <property type="match status" value="1"/>
</dbReference>
<dbReference type="Gene3D" id="3.40.50.150">
    <property type="entry name" value="Vaccinia Virus protein VP39"/>
    <property type="match status" value="1"/>
</dbReference>
<keyword evidence="2" id="KW-1185">Reference proteome</keyword>
<evidence type="ECO:0000313" key="2">
    <source>
        <dbReference type="Proteomes" id="UP000662185"/>
    </source>
</evidence>
<protein>
    <submittedName>
        <fullName evidence="1">Class I SAM-dependent methyltransferase</fullName>
    </submittedName>
</protein>
<keyword evidence="1" id="KW-0808">Transferase</keyword>
<keyword evidence="1" id="KW-0489">Methyltransferase</keyword>
<dbReference type="Proteomes" id="UP000662185">
    <property type="component" value="Unassembled WGS sequence"/>
</dbReference>
<organism evidence="1 2">
    <name type="scientific">Anabaena sphaerica FACHB-251</name>
    <dbReference type="NCBI Taxonomy" id="2692883"/>
    <lineage>
        <taxon>Bacteria</taxon>
        <taxon>Bacillati</taxon>
        <taxon>Cyanobacteriota</taxon>
        <taxon>Cyanophyceae</taxon>
        <taxon>Nostocales</taxon>
        <taxon>Nostocaceae</taxon>
        <taxon>Anabaena</taxon>
    </lineage>
</organism>
<dbReference type="EMBL" id="JACJQU010000001">
    <property type="protein sequence ID" value="MBD2292365.1"/>
    <property type="molecule type" value="Genomic_DNA"/>
</dbReference>
<evidence type="ECO:0000313" key="1">
    <source>
        <dbReference type="EMBL" id="MBD2292365.1"/>
    </source>
</evidence>
<sequence length="209" mass="23458">MMIKQEYEYQYQDNNLTNAHSFLMNPLLSILSEKSQPGAKILDLGCGNGSLSNVICQHGYEVVGMEESPSGVAIANNNFPNCRFIQGSIYDSSPPELENAFDVVISVEVIEHLFYPKELVKLARKFLKPGGYLILTTPYHGYLKNLALALSGKMDNHFTVLWDGGHIKFFSVKTLTQLLESEGYTDIKFKFAGRTPYLWKSMLCSSTPK</sequence>
<dbReference type="InterPro" id="IPR029063">
    <property type="entry name" value="SAM-dependent_MTases_sf"/>
</dbReference>
<dbReference type="CDD" id="cd02440">
    <property type="entry name" value="AdoMet_MTases"/>
    <property type="match status" value="1"/>
</dbReference>
<accession>A0A926WD25</accession>
<dbReference type="GO" id="GO:0032259">
    <property type="term" value="P:methylation"/>
    <property type="evidence" value="ECO:0007669"/>
    <property type="project" value="UniProtKB-KW"/>
</dbReference>
<name>A0A926WD25_9NOST</name>
<proteinExistence type="predicted"/>
<reference evidence="2" key="1">
    <citation type="journal article" date="2020" name="ISME J.">
        <title>Comparative genomics reveals insights into cyanobacterial evolution and habitat adaptation.</title>
        <authorList>
            <person name="Chen M.Y."/>
            <person name="Teng W.K."/>
            <person name="Zhao L."/>
            <person name="Hu C.X."/>
            <person name="Zhou Y.K."/>
            <person name="Han B.P."/>
            <person name="Song L.R."/>
            <person name="Shu W.S."/>
        </authorList>
    </citation>
    <scope>NUCLEOTIDE SEQUENCE [LARGE SCALE GENOMIC DNA]</scope>
    <source>
        <strain evidence="2">FACHB-251</strain>
    </source>
</reference>
<dbReference type="AlphaFoldDB" id="A0A926WD25"/>
<dbReference type="Pfam" id="PF13489">
    <property type="entry name" value="Methyltransf_23"/>
    <property type="match status" value="1"/>
</dbReference>
<dbReference type="GO" id="GO:0008168">
    <property type="term" value="F:methyltransferase activity"/>
    <property type="evidence" value="ECO:0007669"/>
    <property type="project" value="UniProtKB-KW"/>
</dbReference>
<gene>
    <name evidence="1" type="ORF">H6G06_02430</name>
</gene>
<comment type="caution">
    <text evidence="1">The sequence shown here is derived from an EMBL/GenBank/DDBJ whole genome shotgun (WGS) entry which is preliminary data.</text>
</comment>
<dbReference type="PANTHER" id="PTHR43861">
    <property type="entry name" value="TRANS-ACONITATE 2-METHYLTRANSFERASE-RELATED"/>
    <property type="match status" value="1"/>
</dbReference>
<dbReference type="RefSeq" id="WP_190556707.1">
    <property type="nucleotide sequence ID" value="NZ_JACJQU010000001.1"/>
</dbReference>